<dbReference type="GO" id="GO:0006310">
    <property type="term" value="P:DNA recombination"/>
    <property type="evidence" value="ECO:0007669"/>
    <property type="project" value="UniProtKB-KW"/>
</dbReference>
<evidence type="ECO:0000313" key="6">
    <source>
        <dbReference type="EMBL" id="QNN64529.1"/>
    </source>
</evidence>
<evidence type="ECO:0000256" key="4">
    <source>
        <dbReference type="ARBA" id="ARBA00023172"/>
    </source>
</evidence>
<comment type="similarity">
    <text evidence="1">Belongs to the 'phage' integrase family.</text>
</comment>
<feature type="domain" description="Tyr recombinase" evidence="5">
    <location>
        <begin position="126"/>
        <end position="335"/>
    </location>
</feature>
<evidence type="ECO:0000256" key="2">
    <source>
        <dbReference type="ARBA" id="ARBA00022908"/>
    </source>
</evidence>
<name>A0A7G9S9K4_9SPHN</name>
<dbReference type="Gene3D" id="1.10.443.10">
    <property type="entry name" value="Intergrase catalytic core"/>
    <property type="match status" value="1"/>
</dbReference>
<organism evidence="6 7">
    <name type="scientific">Sphingomonas rhizophila</name>
    <dbReference type="NCBI Taxonomy" id="2071607"/>
    <lineage>
        <taxon>Bacteria</taxon>
        <taxon>Pseudomonadati</taxon>
        <taxon>Pseudomonadota</taxon>
        <taxon>Alphaproteobacteria</taxon>
        <taxon>Sphingomonadales</taxon>
        <taxon>Sphingomonadaceae</taxon>
        <taxon>Sphingomonas</taxon>
    </lineage>
</organism>
<dbReference type="InterPro" id="IPR011010">
    <property type="entry name" value="DNA_brk_join_enz"/>
</dbReference>
<dbReference type="InterPro" id="IPR013762">
    <property type="entry name" value="Integrase-like_cat_sf"/>
</dbReference>
<keyword evidence="3" id="KW-0238">DNA-binding</keyword>
<sequence length="371" mass="41377">MKYNAANERIKREYFRYLAEAKGRDEATIDGIAKALARFEETTGRKDFKRLHREQAIAFKRKLAEASNARTGERLSKATTHSTLRQCRDFFLWLAREPGYKSHIAYADADYFSLSEKDVAVARARREKRVPTIAQVEIVLGAMPDETIVQRRDRALIAFALLTAARVGALASFRLSDVDPEGGYVDQDARHVRTKFAKTFRTYLMPVSISAREIFLDWYGELKGDPARDPSGPLFPATAMALDGNGEFAPAGLERNGWSGSGPIREIFKRAFKGAGLPYFNPHSFRDMLVRHAMTLNLSAEAMKAWSQNLGHADVLTTFTSYGQIPVHRQGELIGRMSPMTNAETFAASVDPALVAQVLAAMQKLPSQVGR</sequence>
<dbReference type="KEGG" id="srhi:H9L12_09440"/>
<evidence type="ECO:0000256" key="3">
    <source>
        <dbReference type="ARBA" id="ARBA00023125"/>
    </source>
</evidence>
<evidence type="ECO:0000259" key="5">
    <source>
        <dbReference type="PROSITE" id="PS51898"/>
    </source>
</evidence>
<evidence type="ECO:0000313" key="7">
    <source>
        <dbReference type="Proteomes" id="UP000515955"/>
    </source>
</evidence>
<dbReference type="AlphaFoldDB" id="A0A7G9S9K4"/>
<dbReference type="SUPFAM" id="SSF56349">
    <property type="entry name" value="DNA breaking-rejoining enzymes"/>
    <property type="match status" value="1"/>
</dbReference>
<dbReference type="Proteomes" id="UP000515955">
    <property type="component" value="Chromosome"/>
</dbReference>
<evidence type="ECO:0000256" key="1">
    <source>
        <dbReference type="ARBA" id="ARBA00008857"/>
    </source>
</evidence>
<dbReference type="InterPro" id="IPR002104">
    <property type="entry name" value="Integrase_catalytic"/>
</dbReference>
<keyword evidence="2" id="KW-0229">DNA integration</keyword>
<dbReference type="PANTHER" id="PTHR30349">
    <property type="entry name" value="PHAGE INTEGRASE-RELATED"/>
    <property type="match status" value="1"/>
</dbReference>
<dbReference type="EMBL" id="CP060717">
    <property type="protein sequence ID" value="QNN64529.1"/>
    <property type="molecule type" value="Genomic_DNA"/>
</dbReference>
<accession>A0A7G9S9K4</accession>
<dbReference type="GO" id="GO:0003677">
    <property type="term" value="F:DNA binding"/>
    <property type="evidence" value="ECO:0007669"/>
    <property type="project" value="UniProtKB-KW"/>
</dbReference>
<dbReference type="InterPro" id="IPR050090">
    <property type="entry name" value="Tyrosine_recombinase_XerCD"/>
</dbReference>
<gene>
    <name evidence="6" type="ORF">H9L12_09440</name>
</gene>
<dbReference type="Pfam" id="PF00589">
    <property type="entry name" value="Phage_integrase"/>
    <property type="match status" value="1"/>
</dbReference>
<reference evidence="6 7" key="1">
    <citation type="submission" date="2020-08" db="EMBL/GenBank/DDBJ databases">
        <title>Genome sequence of Sphingomonas rhizophila KACC 19189T.</title>
        <authorList>
            <person name="Hyun D.-W."/>
            <person name="Bae J.-W."/>
        </authorList>
    </citation>
    <scope>NUCLEOTIDE SEQUENCE [LARGE SCALE GENOMIC DNA]</scope>
    <source>
        <strain evidence="6 7">KACC 19189</strain>
    </source>
</reference>
<keyword evidence="7" id="KW-1185">Reference proteome</keyword>
<protein>
    <submittedName>
        <fullName evidence="6">Site-specific integrase</fullName>
    </submittedName>
</protein>
<dbReference type="CDD" id="cd00397">
    <property type="entry name" value="DNA_BRE_C"/>
    <property type="match status" value="1"/>
</dbReference>
<dbReference type="PROSITE" id="PS51898">
    <property type="entry name" value="TYR_RECOMBINASE"/>
    <property type="match status" value="1"/>
</dbReference>
<dbReference type="PANTHER" id="PTHR30349:SF41">
    <property type="entry name" value="INTEGRASE_RECOMBINASE PROTEIN MJ0367-RELATED"/>
    <property type="match status" value="1"/>
</dbReference>
<dbReference type="GO" id="GO:0015074">
    <property type="term" value="P:DNA integration"/>
    <property type="evidence" value="ECO:0007669"/>
    <property type="project" value="UniProtKB-KW"/>
</dbReference>
<keyword evidence="4" id="KW-0233">DNA recombination</keyword>
<proteinExistence type="inferred from homology"/>
<dbReference type="RefSeq" id="WP_187541528.1">
    <property type="nucleotide sequence ID" value="NZ_CP060717.1"/>
</dbReference>